<feature type="chain" id="PRO_5032935205" evidence="7">
    <location>
        <begin position="26"/>
        <end position="131"/>
    </location>
</feature>
<proteinExistence type="inferred from homology"/>
<dbReference type="AlphaFoldDB" id="A0A830B6A7"/>
<comment type="subcellular location">
    <subcellularLocation>
        <location evidence="1">Secreted</location>
    </subcellularLocation>
</comment>
<evidence type="ECO:0000256" key="4">
    <source>
        <dbReference type="ARBA" id="ARBA00022702"/>
    </source>
</evidence>
<evidence type="ECO:0000256" key="3">
    <source>
        <dbReference type="ARBA" id="ARBA00022525"/>
    </source>
</evidence>
<keyword evidence="5 7" id="KW-0732">Signal</keyword>
<dbReference type="Proteomes" id="UP000653305">
    <property type="component" value="Unassembled WGS sequence"/>
</dbReference>
<dbReference type="Pfam" id="PF05498">
    <property type="entry name" value="RALF"/>
    <property type="match status" value="1"/>
</dbReference>
<dbReference type="GO" id="GO:0005179">
    <property type="term" value="F:hormone activity"/>
    <property type="evidence" value="ECO:0007669"/>
    <property type="project" value="UniProtKB-KW"/>
</dbReference>
<protein>
    <submittedName>
        <fullName evidence="8">Protein ralf-like 34</fullName>
    </submittedName>
</protein>
<comment type="similarity">
    <text evidence="2">Belongs to the plant rapid alkalinization factor (RALF) family.</text>
</comment>
<evidence type="ECO:0000313" key="9">
    <source>
        <dbReference type="Proteomes" id="UP000653305"/>
    </source>
</evidence>
<sequence length="131" mass="15042">MAAKLLFIPIFFLFIILLTLTNTKANVKPVEHNAGLGLINETLNRQFQAQYYLEPEDEDEDEDEDGLPRRSLYWKASAPRRYYISYGALSANRVPCPARSGRSYYTHNCFRAQGPVNPYSRGCSSVTRCRR</sequence>
<accession>A0A830B6A7</accession>
<dbReference type="InterPro" id="IPR008801">
    <property type="entry name" value="RALF"/>
</dbReference>
<comment type="caution">
    <text evidence="8">The sequence shown here is derived from an EMBL/GenBank/DDBJ whole genome shotgun (WGS) entry which is preliminary data.</text>
</comment>
<dbReference type="PANTHER" id="PTHR33136:SF6">
    <property type="entry name" value="PROTEIN RALF-LIKE 34"/>
    <property type="match status" value="1"/>
</dbReference>
<organism evidence="8 9">
    <name type="scientific">Phtheirospermum japonicum</name>
    <dbReference type="NCBI Taxonomy" id="374723"/>
    <lineage>
        <taxon>Eukaryota</taxon>
        <taxon>Viridiplantae</taxon>
        <taxon>Streptophyta</taxon>
        <taxon>Embryophyta</taxon>
        <taxon>Tracheophyta</taxon>
        <taxon>Spermatophyta</taxon>
        <taxon>Magnoliopsida</taxon>
        <taxon>eudicotyledons</taxon>
        <taxon>Gunneridae</taxon>
        <taxon>Pentapetalae</taxon>
        <taxon>asterids</taxon>
        <taxon>lamiids</taxon>
        <taxon>Lamiales</taxon>
        <taxon>Orobanchaceae</taxon>
        <taxon>Orobanchaceae incertae sedis</taxon>
        <taxon>Phtheirospermum</taxon>
    </lineage>
</organism>
<dbReference type="GO" id="GO:0019722">
    <property type="term" value="P:calcium-mediated signaling"/>
    <property type="evidence" value="ECO:0007669"/>
    <property type="project" value="TreeGrafter"/>
</dbReference>
<dbReference type="GO" id="GO:0005576">
    <property type="term" value="C:extracellular region"/>
    <property type="evidence" value="ECO:0007669"/>
    <property type="project" value="UniProtKB-SubCell"/>
</dbReference>
<evidence type="ECO:0000256" key="2">
    <source>
        <dbReference type="ARBA" id="ARBA00009178"/>
    </source>
</evidence>
<keyword evidence="9" id="KW-1185">Reference proteome</keyword>
<evidence type="ECO:0000256" key="5">
    <source>
        <dbReference type="ARBA" id="ARBA00022729"/>
    </source>
</evidence>
<feature type="signal peptide" evidence="7">
    <location>
        <begin position="1"/>
        <end position="25"/>
    </location>
</feature>
<dbReference type="GO" id="GO:0009506">
    <property type="term" value="C:plasmodesma"/>
    <property type="evidence" value="ECO:0007669"/>
    <property type="project" value="TreeGrafter"/>
</dbReference>
<reference evidence="8" key="1">
    <citation type="submission" date="2020-07" db="EMBL/GenBank/DDBJ databases">
        <title>Ethylene signaling mediates host invasion by parasitic plants.</title>
        <authorList>
            <person name="Yoshida S."/>
        </authorList>
    </citation>
    <scope>NUCLEOTIDE SEQUENCE</scope>
    <source>
        <strain evidence="8">Okayama</strain>
    </source>
</reference>
<evidence type="ECO:0000256" key="7">
    <source>
        <dbReference type="SAM" id="SignalP"/>
    </source>
</evidence>
<name>A0A830B6A7_9LAMI</name>
<keyword evidence="6" id="KW-1015">Disulfide bond</keyword>
<dbReference type="OrthoDB" id="1931174at2759"/>
<keyword evidence="4" id="KW-0372">Hormone</keyword>
<keyword evidence="3" id="KW-0964">Secreted</keyword>
<dbReference type="PANTHER" id="PTHR33136">
    <property type="entry name" value="RAPID ALKALINIZATION FACTOR-LIKE"/>
    <property type="match status" value="1"/>
</dbReference>
<evidence type="ECO:0000256" key="1">
    <source>
        <dbReference type="ARBA" id="ARBA00004613"/>
    </source>
</evidence>
<gene>
    <name evidence="8" type="ORF">PHJA_000402800</name>
</gene>
<evidence type="ECO:0000256" key="6">
    <source>
        <dbReference type="ARBA" id="ARBA00023157"/>
    </source>
</evidence>
<dbReference type="EMBL" id="BMAC01000047">
    <property type="protein sequence ID" value="GFP82597.1"/>
    <property type="molecule type" value="Genomic_DNA"/>
</dbReference>
<evidence type="ECO:0000313" key="8">
    <source>
        <dbReference type="EMBL" id="GFP82597.1"/>
    </source>
</evidence>